<dbReference type="AlphaFoldDB" id="A0A1Y1W9A9"/>
<accession>A0A1Y1W9A9</accession>
<feature type="compositionally biased region" description="Low complexity" evidence="1">
    <location>
        <begin position="561"/>
        <end position="585"/>
    </location>
</feature>
<evidence type="ECO:0000256" key="2">
    <source>
        <dbReference type="SAM" id="SignalP"/>
    </source>
</evidence>
<organism evidence="3 4">
    <name type="scientific">Linderina pennispora</name>
    <dbReference type="NCBI Taxonomy" id="61395"/>
    <lineage>
        <taxon>Eukaryota</taxon>
        <taxon>Fungi</taxon>
        <taxon>Fungi incertae sedis</taxon>
        <taxon>Zoopagomycota</taxon>
        <taxon>Kickxellomycotina</taxon>
        <taxon>Kickxellomycetes</taxon>
        <taxon>Kickxellales</taxon>
        <taxon>Kickxellaceae</taxon>
        <taxon>Linderina</taxon>
    </lineage>
</organism>
<gene>
    <name evidence="3" type="ORF">DL89DRAFT_267159</name>
</gene>
<feature type="signal peptide" evidence="2">
    <location>
        <begin position="1"/>
        <end position="17"/>
    </location>
</feature>
<keyword evidence="2" id="KW-0732">Signal</keyword>
<feature type="compositionally biased region" description="Polar residues" evidence="1">
    <location>
        <begin position="220"/>
        <end position="235"/>
    </location>
</feature>
<protein>
    <submittedName>
        <fullName evidence="3">Uncharacterized protein</fullName>
    </submittedName>
</protein>
<proteinExistence type="predicted"/>
<name>A0A1Y1W9A9_9FUNG</name>
<sequence length="649" mass="64036">MRVSTAFLLLACSFVRAQDSSAPSEADSISAAALEDPAPSPSADSVEPLFDFDLAPYNVAFGIVAEALARLADTGEPLDIPLPLVGPGYYLEIMVRSPKNNGGVPFSQINAVSIEGGLGIPKTQIEIILPGDSTAHQTIMVPGPSEQDSDSEGPTSTDEVPAPTDEAPTSTDEVPAPTDEVPSPEESTPAISVSIPSPAPTDSSPSATSPTDTAGTDSAPNGSAPTANPEPTSDEPSAIGSPAESDSVPEASSDEIPPPTSGEAPTEVPPVNATPMPNPEASASSQIQEVFSELSRSGIFSEQSSGFLAIGAVGSWPYPSGILAASTVPAPSTDAPLQTTAIPESPILGSSQASAIESGGMAGFMGNVLSISAGSISQSFSIGFSFGSPAPTAGAVAPTVSGSSEIPAEMAALPMDSMAAVSSAAPPMGDMGASTAGAEDHPADAEAPPAPDADALVSGTTDLIGNLLGQVPPSDAPADDVTTATVPEALATGSAPLSAAEAASTQAPAADGKQAPIASDEAPAAESPAAIDALQTETAALPSGDSSAVSSAPDAIDNLFGASPAGSSSEASADTAAAPTPAPAAEDAAAAVQTINILSATNDDALEASIDAVIHSVIGDYKTESVPKAAVGFALIHPRREVVVMGERI</sequence>
<feature type="region of interest" description="Disordered" evidence="1">
    <location>
        <begin position="560"/>
        <end position="585"/>
    </location>
</feature>
<reference evidence="3 4" key="1">
    <citation type="submission" date="2016-07" db="EMBL/GenBank/DDBJ databases">
        <title>Pervasive Adenine N6-methylation of Active Genes in Fungi.</title>
        <authorList>
            <consortium name="DOE Joint Genome Institute"/>
            <person name="Mondo S.J."/>
            <person name="Dannebaum R.O."/>
            <person name="Kuo R.C."/>
            <person name="Labutti K."/>
            <person name="Haridas S."/>
            <person name="Kuo A."/>
            <person name="Salamov A."/>
            <person name="Ahrendt S.R."/>
            <person name="Lipzen A."/>
            <person name="Sullivan W."/>
            <person name="Andreopoulos W.B."/>
            <person name="Clum A."/>
            <person name="Lindquist E."/>
            <person name="Daum C."/>
            <person name="Ramamoorthy G.K."/>
            <person name="Gryganskyi A."/>
            <person name="Culley D."/>
            <person name="Magnuson J.K."/>
            <person name="James T.Y."/>
            <person name="O'Malley M.A."/>
            <person name="Stajich J.E."/>
            <person name="Spatafora J.W."/>
            <person name="Visel A."/>
            <person name="Grigoriev I.V."/>
        </authorList>
    </citation>
    <scope>NUCLEOTIDE SEQUENCE [LARGE SCALE GENOMIC DNA]</scope>
    <source>
        <strain evidence="3 4">ATCC 12442</strain>
    </source>
</reference>
<dbReference type="Proteomes" id="UP000193922">
    <property type="component" value="Unassembled WGS sequence"/>
</dbReference>
<dbReference type="GeneID" id="63804031"/>
<evidence type="ECO:0000313" key="4">
    <source>
        <dbReference type="Proteomes" id="UP000193922"/>
    </source>
</evidence>
<evidence type="ECO:0000256" key="1">
    <source>
        <dbReference type="SAM" id="MobiDB-lite"/>
    </source>
</evidence>
<feature type="region of interest" description="Disordered" evidence="1">
    <location>
        <begin position="422"/>
        <end position="454"/>
    </location>
</feature>
<feature type="region of interest" description="Disordered" evidence="1">
    <location>
        <begin position="136"/>
        <end position="289"/>
    </location>
</feature>
<evidence type="ECO:0000313" key="3">
    <source>
        <dbReference type="EMBL" id="ORX69908.1"/>
    </source>
</evidence>
<dbReference type="EMBL" id="MCFD01000006">
    <property type="protein sequence ID" value="ORX69908.1"/>
    <property type="molecule type" value="Genomic_DNA"/>
</dbReference>
<feature type="region of interest" description="Disordered" evidence="1">
    <location>
        <begin position="495"/>
        <end position="527"/>
    </location>
</feature>
<keyword evidence="4" id="KW-1185">Reference proteome</keyword>
<dbReference type="STRING" id="61395.A0A1Y1W9A9"/>
<feature type="compositionally biased region" description="Low complexity" evidence="1">
    <location>
        <begin position="187"/>
        <end position="219"/>
    </location>
</feature>
<dbReference type="RefSeq" id="XP_040743546.1">
    <property type="nucleotide sequence ID" value="XM_040887383.1"/>
</dbReference>
<comment type="caution">
    <text evidence="3">The sequence shown here is derived from an EMBL/GenBank/DDBJ whole genome shotgun (WGS) entry which is preliminary data.</text>
</comment>
<dbReference type="OrthoDB" id="5575691at2759"/>
<feature type="chain" id="PRO_5012801889" evidence="2">
    <location>
        <begin position="18"/>
        <end position="649"/>
    </location>
</feature>